<sequence length="459" mass="51619">MMTATLITRMEVRDLFGLYDYVLPQEEDLNNAAILYGDNGAGKSTVLRLAFHLLSAANNRGHRTALYAADFSCLRVDLANGSALIAERLTKRGVTYLRLAIQTNGSDTAVWEYAPDNERLFDDEYREVYVYQDANGTTRRRLRASRRPDGVAHGQQHYMEALGAIVPTVFILSADRRLDSDAVSDPSDEMDVRRTLSYGEPKKLNQLVARAREIALAQAMNKASQWVSRTAVSGTNRGSTNVHSVYADVLHKIAPPRGRTSESNEQPDLAQLVRKLRDIDERSAALARYEFTTHLPTGDFQKALSTRSAKKAELAANLLKPYVKSVESKLSALEPLFRLIDRFVVMVNEMLSDKIISYKLSQGFSIVNRLGKPLRAEHLSSGEQQLLLLLCYVLTARDAPTVFMIDEPELSLNVKWQRQLVQSLLQMTDGASVQFLFASHSMELLAQHRHRVVRLDRRP</sequence>
<dbReference type="SUPFAM" id="SSF52540">
    <property type="entry name" value="P-loop containing nucleoside triphosphate hydrolases"/>
    <property type="match status" value="1"/>
</dbReference>
<organism evidence="2 3">
    <name type="scientific">Luteibacter yeojuensis</name>
    <dbReference type="NCBI Taxonomy" id="345309"/>
    <lineage>
        <taxon>Bacteria</taxon>
        <taxon>Pseudomonadati</taxon>
        <taxon>Pseudomonadota</taxon>
        <taxon>Gammaproteobacteria</taxon>
        <taxon>Lysobacterales</taxon>
        <taxon>Rhodanobacteraceae</taxon>
        <taxon>Luteibacter</taxon>
    </lineage>
</organism>
<dbReference type="GO" id="GO:0016887">
    <property type="term" value="F:ATP hydrolysis activity"/>
    <property type="evidence" value="ECO:0007669"/>
    <property type="project" value="InterPro"/>
</dbReference>
<dbReference type="InterPro" id="IPR051396">
    <property type="entry name" value="Bact_Antivir_Def_Nuclease"/>
</dbReference>
<dbReference type="Proteomes" id="UP000518878">
    <property type="component" value="Unassembled WGS sequence"/>
</dbReference>
<evidence type="ECO:0000259" key="1">
    <source>
        <dbReference type="Pfam" id="PF13304"/>
    </source>
</evidence>
<evidence type="ECO:0000313" key="2">
    <source>
        <dbReference type="EMBL" id="NID14112.1"/>
    </source>
</evidence>
<dbReference type="GO" id="GO:0005524">
    <property type="term" value="F:ATP binding"/>
    <property type="evidence" value="ECO:0007669"/>
    <property type="project" value="InterPro"/>
</dbReference>
<gene>
    <name evidence="2" type="ORF">HBF32_01350</name>
</gene>
<dbReference type="PANTHER" id="PTHR43581:SF4">
    <property type="entry name" value="ATP_GTP PHOSPHATASE"/>
    <property type="match status" value="1"/>
</dbReference>
<evidence type="ECO:0000313" key="3">
    <source>
        <dbReference type="Proteomes" id="UP000518878"/>
    </source>
</evidence>
<proteinExistence type="predicted"/>
<dbReference type="Gene3D" id="3.40.50.300">
    <property type="entry name" value="P-loop containing nucleotide triphosphate hydrolases"/>
    <property type="match status" value="1"/>
</dbReference>
<feature type="domain" description="ATPase AAA-type core" evidence="1">
    <location>
        <begin position="338"/>
        <end position="446"/>
    </location>
</feature>
<dbReference type="AlphaFoldDB" id="A0A7X5QRS4"/>
<reference evidence="2 3" key="1">
    <citation type="journal article" date="2006" name="Int. J. Syst. Evol. Microbiol.">
        <title>Dyella yeojuensis sp. nov., isolated from greenhouse soil in Korea.</title>
        <authorList>
            <person name="Kim B.Y."/>
            <person name="Weon H.Y."/>
            <person name="Lee K.H."/>
            <person name="Seok S.J."/>
            <person name="Kwon S.W."/>
            <person name="Go S.J."/>
            <person name="Stackebrandt E."/>
        </authorList>
    </citation>
    <scope>NUCLEOTIDE SEQUENCE [LARGE SCALE GENOMIC DNA]</scope>
    <source>
        <strain evidence="2 3">DSM 17673</strain>
    </source>
</reference>
<name>A0A7X5QRS4_9GAMM</name>
<comment type="caution">
    <text evidence="2">The sequence shown here is derived from an EMBL/GenBank/DDBJ whole genome shotgun (WGS) entry which is preliminary data.</text>
</comment>
<dbReference type="InterPro" id="IPR027417">
    <property type="entry name" value="P-loop_NTPase"/>
</dbReference>
<dbReference type="Pfam" id="PF13304">
    <property type="entry name" value="AAA_21"/>
    <property type="match status" value="1"/>
</dbReference>
<dbReference type="RefSeq" id="WP_166697842.1">
    <property type="nucleotide sequence ID" value="NZ_JAAQTL010000001.1"/>
</dbReference>
<protein>
    <submittedName>
        <fullName evidence="2">AAA family ATPase</fullName>
    </submittedName>
</protein>
<dbReference type="EMBL" id="JAAQTL010000001">
    <property type="protein sequence ID" value="NID14112.1"/>
    <property type="molecule type" value="Genomic_DNA"/>
</dbReference>
<dbReference type="PANTHER" id="PTHR43581">
    <property type="entry name" value="ATP/GTP PHOSPHATASE"/>
    <property type="match status" value="1"/>
</dbReference>
<dbReference type="InterPro" id="IPR003959">
    <property type="entry name" value="ATPase_AAA_core"/>
</dbReference>
<keyword evidence="3" id="KW-1185">Reference proteome</keyword>
<accession>A0A7X5QRS4</accession>